<protein>
    <submittedName>
        <fullName evidence="5">Class I SAM-dependent methyltransferase</fullName>
    </submittedName>
</protein>
<dbReference type="GO" id="GO:0008168">
    <property type="term" value="F:methyltransferase activity"/>
    <property type="evidence" value="ECO:0007669"/>
    <property type="project" value="UniProtKB-KW"/>
</dbReference>
<gene>
    <name evidence="5" type="ORF">JKJ07_27585</name>
</gene>
<dbReference type="PANTHER" id="PTHR43464">
    <property type="entry name" value="METHYLTRANSFERASE"/>
    <property type="match status" value="1"/>
</dbReference>
<dbReference type="PANTHER" id="PTHR43464:SF19">
    <property type="entry name" value="UBIQUINONE BIOSYNTHESIS O-METHYLTRANSFERASE, MITOCHONDRIAL"/>
    <property type="match status" value="1"/>
</dbReference>
<dbReference type="Gene3D" id="3.40.50.150">
    <property type="entry name" value="Vaccinia Virus protein VP39"/>
    <property type="match status" value="1"/>
</dbReference>
<accession>A0ABS1VUC0</accession>
<dbReference type="CDD" id="cd02440">
    <property type="entry name" value="AdoMet_MTases"/>
    <property type="match status" value="1"/>
</dbReference>
<dbReference type="Pfam" id="PF13649">
    <property type="entry name" value="Methyltransf_25"/>
    <property type="match status" value="1"/>
</dbReference>
<evidence type="ECO:0000256" key="3">
    <source>
        <dbReference type="ARBA" id="ARBA00022691"/>
    </source>
</evidence>
<comment type="caution">
    <text evidence="5">The sequence shown here is derived from an EMBL/GenBank/DDBJ whole genome shotgun (WGS) entry which is preliminary data.</text>
</comment>
<keyword evidence="2" id="KW-0808">Transferase</keyword>
<proteinExistence type="predicted"/>
<evidence type="ECO:0000256" key="2">
    <source>
        <dbReference type="ARBA" id="ARBA00022679"/>
    </source>
</evidence>
<organism evidence="5 6">
    <name type="scientific">Paractinoplanes lichenicola</name>
    <dbReference type="NCBI Taxonomy" id="2802976"/>
    <lineage>
        <taxon>Bacteria</taxon>
        <taxon>Bacillati</taxon>
        <taxon>Actinomycetota</taxon>
        <taxon>Actinomycetes</taxon>
        <taxon>Micromonosporales</taxon>
        <taxon>Micromonosporaceae</taxon>
        <taxon>Paractinoplanes</taxon>
    </lineage>
</organism>
<sequence length="270" mass="28885">MTGYGGAARWNGPSGQAWVETQALMDGMYRPLEELLLDAVSARQPASVLDVGCGTGGTTVALAARLGPGSNCVGVDISEPMIEAARTRGGTATFLRADVQEHEWPPDSFDAVMSRFGVMFFDDPVRAFGNLRRAAPSLHFVAWRAIEENPFMTAAERAAAPLLPAMPPRRPTGPGQFGLADAAQTRSILASAGWTDITIEPIDITCTFPEADLVGYFTRLGPVGVALRDTDDQTRTQVIDTVRPAFTPYIHGPEVRFTAACWLVQASSTG</sequence>
<evidence type="ECO:0000259" key="4">
    <source>
        <dbReference type="Pfam" id="PF13649"/>
    </source>
</evidence>
<dbReference type="EMBL" id="JAENHO010000008">
    <property type="protein sequence ID" value="MBL7258074.1"/>
    <property type="molecule type" value="Genomic_DNA"/>
</dbReference>
<dbReference type="SUPFAM" id="SSF53335">
    <property type="entry name" value="S-adenosyl-L-methionine-dependent methyltransferases"/>
    <property type="match status" value="1"/>
</dbReference>
<dbReference type="RefSeq" id="WP_202994717.1">
    <property type="nucleotide sequence ID" value="NZ_JAENHO010000008.1"/>
</dbReference>
<evidence type="ECO:0000313" key="6">
    <source>
        <dbReference type="Proteomes" id="UP000598996"/>
    </source>
</evidence>
<keyword evidence="1 5" id="KW-0489">Methyltransferase</keyword>
<keyword evidence="3" id="KW-0949">S-adenosyl-L-methionine</keyword>
<dbReference type="InterPro" id="IPR029063">
    <property type="entry name" value="SAM-dependent_MTases_sf"/>
</dbReference>
<reference evidence="5 6" key="1">
    <citation type="submission" date="2021-01" db="EMBL/GenBank/DDBJ databases">
        <title>Actinoplanes sp. nov. LDG1-01 isolated from lichen.</title>
        <authorList>
            <person name="Saeng-In P."/>
            <person name="Phongsopitanun W."/>
            <person name="Kanchanasin P."/>
            <person name="Yuki M."/>
            <person name="Kudo T."/>
            <person name="Ohkuma M."/>
            <person name="Tanasupawat S."/>
        </authorList>
    </citation>
    <scope>NUCLEOTIDE SEQUENCE [LARGE SCALE GENOMIC DNA]</scope>
    <source>
        <strain evidence="5 6">LDG1-01</strain>
    </source>
</reference>
<evidence type="ECO:0000256" key="1">
    <source>
        <dbReference type="ARBA" id="ARBA00022603"/>
    </source>
</evidence>
<feature type="domain" description="Methyltransferase" evidence="4">
    <location>
        <begin position="48"/>
        <end position="134"/>
    </location>
</feature>
<dbReference type="InterPro" id="IPR041698">
    <property type="entry name" value="Methyltransf_25"/>
</dbReference>
<name>A0ABS1VUC0_9ACTN</name>
<dbReference type="Proteomes" id="UP000598996">
    <property type="component" value="Unassembled WGS sequence"/>
</dbReference>
<evidence type="ECO:0000313" key="5">
    <source>
        <dbReference type="EMBL" id="MBL7258074.1"/>
    </source>
</evidence>
<keyword evidence="6" id="KW-1185">Reference proteome</keyword>
<dbReference type="GO" id="GO:0032259">
    <property type="term" value="P:methylation"/>
    <property type="evidence" value="ECO:0007669"/>
    <property type="project" value="UniProtKB-KW"/>
</dbReference>